<dbReference type="Proteomes" id="UP001180020">
    <property type="component" value="Unassembled WGS sequence"/>
</dbReference>
<reference evidence="7" key="2">
    <citation type="submission" date="2023-06" db="EMBL/GenBank/DDBJ databases">
        <authorList>
            <person name="Ma L."/>
            <person name="Liu K.-W."/>
            <person name="Li Z."/>
            <person name="Hsiao Y.-Y."/>
            <person name="Qi Y."/>
            <person name="Fu T."/>
            <person name="Tang G."/>
            <person name="Zhang D."/>
            <person name="Sun W.-H."/>
            <person name="Liu D.-K."/>
            <person name="Li Y."/>
            <person name="Chen G.-Z."/>
            <person name="Liu X.-D."/>
            <person name="Liao X.-Y."/>
            <person name="Jiang Y.-T."/>
            <person name="Yu X."/>
            <person name="Hao Y."/>
            <person name="Huang J."/>
            <person name="Zhao X.-W."/>
            <person name="Ke S."/>
            <person name="Chen Y.-Y."/>
            <person name="Wu W.-L."/>
            <person name="Hsu J.-L."/>
            <person name="Lin Y.-F."/>
            <person name="Huang M.-D."/>
            <person name="Li C.-Y."/>
            <person name="Huang L."/>
            <person name="Wang Z.-W."/>
            <person name="Zhao X."/>
            <person name="Zhong W.-Y."/>
            <person name="Peng D.-H."/>
            <person name="Ahmad S."/>
            <person name="Lan S."/>
            <person name="Zhang J.-S."/>
            <person name="Tsai W.-C."/>
            <person name="Van De Peer Y."/>
            <person name="Liu Z.-J."/>
        </authorList>
    </citation>
    <scope>NUCLEOTIDE SEQUENCE</scope>
    <source>
        <strain evidence="7">CP</strain>
        <tissue evidence="7">Leaves</tissue>
    </source>
</reference>
<dbReference type="EMBL" id="JAUJYO010000003">
    <property type="protein sequence ID" value="KAK1321469.1"/>
    <property type="molecule type" value="Genomic_DNA"/>
</dbReference>
<sequence length="69" mass="7774">MLLKKGVERGLTPFVIGSILCRETLQKESVIEEIVYEAKEAVLPGTSEATFLEAVSEIMDRRLDELKIH</sequence>
<dbReference type="GO" id="GO:0005524">
    <property type="term" value="F:ATP binding"/>
    <property type="evidence" value="ECO:0007669"/>
    <property type="project" value="UniProtKB-KW"/>
</dbReference>
<keyword evidence="6" id="KW-0067">ATP-binding</keyword>
<reference evidence="7" key="1">
    <citation type="journal article" date="2023" name="Nat. Commun.">
        <title>Diploid and tetraploid genomes of Acorus and the evolution of monocots.</title>
        <authorList>
            <person name="Ma L."/>
            <person name="Liu K.W."/>
            <person name="Li Z."/>
            <person name="Hsiao Y.Y."/>
            <person name="Qi Y."/>
            <person name="Fu T."/>
            <person name="Tang G.D."/>
            <person name="Zhang D."/>
            <person name="Sun W.H."/>
            <person name="Liu D.K."/>
            <person name="Li Y."/>
            <person name="Chen G.Z."/>
            <person name="Liu X.D."/>
            <person name="Liao X.Y."/>
            <person name="Jiang Y.T."/>
            <person name="Yu X."/>
            <person name="Hao Y."/>
            <person name="Huang J."/>
            <person name="Zhao X.W."/>
            <person name="Ke S."/>
            <person name="Chen Y.Y."/>
            <person name="Wu W.L."/>
            <person name="Hsu J.L."/>
            <person name="Lin Y.F."/>
            <person name="Huang M.D."/>
            <person name="Li C.Y."/>
            <person name="Huang L."/>
            <person name="Wang Z.W."/>
            <person name="Zhao X."/>
            <person name="Zhong W.Y."/>
            <person name="Peng D.H."/>
            <person name="Ahmad S."/>
            <person name="Lan S."/>
            <person name="Zhang J.S."/>
            <person name="Tsai W.C."/>
            <person name="Van de Peer Y."/>
            <person name="Liu Z.J."/>
        </authorList>
    </citation>
    <scope>NUCLEOTIDE SEQUENCE</scope>
    <source>
        <strain evidence="7">CP</strain>
    </source>
</reference>
<keyword evidence="4" id="KW-0547">Nucleotide-binding</keyword>
<evidence type="ECO:0000256" key="4">
    <source>
        <dbReference type="ARBA" id="ARBA00022741"/>
    </source>
</evidence>
<dbReference type="PANTHER" id="PTHR45800:SF4">
    <property type="entry name" value="PHOSPHATIDYLINOSITOL 4-KINASE GAMMA 3"/>
    <property type="match status" value="1"/>
</dbReference>
<comment type="similarity">
    <text evidence="1">Belongs to the PI3/PI4-kinase family. Type II PI4K subfamily.</text>
</comment>
<evidence type="ECO:0000256" key="3">
    <source>
        <dbReference type="ARBA" id="ARBA00022679"/>
    </source>
</evidence>
<evidence type="ECO:0000256" key="6">
    <source>
        <dbReference type="ARBA" id="ARBA00022840"/>
    </source>
</evidence>
<dbReference type="GO" id="GO:0004430">
    <property type="term" value="F:1-phosphatidylinositol 4-kinase activity"/>
    <property type="evidence" value="ECO:0007669"/>
    <property type="project" value="UniProtKB-EC"/>
</dbReference>
<keyword evidence="3" id="KW-0808">Transferase</keyword>
<gene>
    <name evidence="7" type="ORF">QJS10_CPA03g00883</name>
</gene>
<evidence type="ECO:0000256" key="1">
    <source>
        <dbReference type="ARBA" id="ARBA00008941"/>
    </source>
</evidence>
<dbReference type="PANTHER" id="PTHR45800">
    <property type="entry name" value="PHOSPHATIDYLINOSITOL 4-KINASE GAMMA"/>
    <property type="match status" value="1"/>
</dbReference>
<dbReference type="AlphaFoldDB" id="A0AAV9F725"/>
<dbReference type="EC" id="2.7.1.67" evidence="2"/>
<name>A0AAV9F725_ACOCL</name>
<accession>A0AAV9F725</accession>
<keyword evidence="8" id="KW-1185">Reference proteome</keyword>
<protein>
    <recommendedName>
        <fullName evidence="2">1-phosphatidylinositol 4-kinase</fullName>
        <ecNumber evidence="2">2.7.1.67</ecNumber>
    </recommendedName>
</protein>
<proteinExistence type="inferred from homology"/>
<evidence type="ECO:0000313" key="7">
    <source>
        <dbReference type="EMBL" id="KAK1321469.1"/>
    </source>
</evidence>
<comment type="caution">
    <text evidence="7">The sequence shown here is derived from an EMBL/GenBank/DDBJ whole genome shotgun (WGS) entry which is preliminary data.</text>
</comment>
<evidence type="ECO:0000256" key="5">
    <source>
        <dbReference type="ARBA" id="ARBA00022777"/>
    </source>
</evidence>
<evidence type="ECO:0000256" key="2">
    <source>
        <dbReference type="ARBA" id="ARBA00012169"/>
    </source>
</evidence>
<evidence type="ECO:0000313" key="8">
    <source>
        <dbReference type="Proteomes" id="UP001180020"/>
    </source>
</evidence>
<dbReference type="InterPro" id="IPR044571">
    <property type="entry name" value="P4KG1-8"/>
</dbReference>
<organism evidence="7 8">
    <name type="scientific">Acorus calamus</name>
    <name type="common">Sweet flag</name>
    <dbReference type="NCBI Taxonomy" id="4465"/>
    <lineage>
        <taxon>Eukaryota</taxon>
        <taxon>Viridiplantae</taxon>
        <taxon>Streptophyta</taxon>
        <taxon>Embryophyta</taxon>
        <taxon>Tracheophyta</taxon>
        <taxon>Spermatophyta</taxon>
        <taxon>Magnoliopsida</taxon>
        <taxon>Liliopsida</taxon>
        <taxon>Acoraceae</taxon>
        <taxon>Acorus</taxon>
    </lineage>
</organism>
<keyword evidence="5" id="KW-0418">Kinase</keyword>